<keyword evidence="2" id="KW-0472">Membrane</keyword>
<accession>A0AAC9HNJ4</accession>
<evidence type="ECO:0000256" key="1">
    <source>
        <dbReference type="SAM" id="MobiDB-lite"/>
    </source>
</evidence>
<gene>
    <name evidence="3" type="ORF">TL08_08710</name>
</gene>
<dbReference type="EMBL" id="CP014859">
    <property type="protein sequence ID" value="AOS62557.1"/>
    <property type="molecule type" value="Genomic_DNA"/>
</dbReference>
<evidence type="ECO:0000313" key="3">
    <source>
        <dbReference type="EMBL" id="AOS62557.1"/>
    </source>
</evidence>
<protein>
    <recommendedName>
        <fullName evidence="5">Septum formation initiator</fullName>
    </recommendedName>
</protein>
<dbReference type="AlphaFoldDB" id="A0AAC9HNJ4"/>
<name>A0AAC9HNJ4_9PSEU</name>
<keyword evidence="4" id="KW-1185">Reference proteome</keyword>
<sequence>MSGEKPVRGKTALGVVGWAVAAVVATTVGVAALSAIGAGITDSVVRPLSQDEVEGRIAAADATASAEENRPDPNEPDSTPSPPPDPQGDGPPATGGPAPSEEPDQSGGQAEEGQNQPDQGGAVSPELIETPGGMVTARCAQGRVEVLSASPAQAFGVDVDNEDGDDDEPPGVTVQFESDEDEIEVHLSCADSVLSHRVSYDD</sequence>
<feature type="compositionally biased region" description="Low complexity" evidence="1">
    <location>
        <begin position="87"/>
        <end position="99"/>
    </location>
</feature>
<keyword evidence="2" id="KW-1133">Transmembrane helix</keyword>
<feature type="region of interest" description="Disordered" evidence="1">
    <location>
        <begin position="55"/>
        <end position="136"/>
    </location>
</feature>
<dbReference type="RefSeq" id="WP_069847992.1">
    <property type="nucleotide sequence ID" value="NZ_CP014859.1"/>
</dbReference>
<feature type="compositionally biased region" description="Polar residues" evidence="1">
    <location>
        <begin position="106"/>
        <end position="118"/>
    </location>
</feature>
<dbReference type="KEGG" id="ahm:TL08_08710"/>
<keyword evidence="2" id="KW-0812">Transmembrane</keyword>
<proteinExistence type="predicted"/>
<evidence type="ECO:0008006" key="5">
    <source>
        <dbReference type="Google" id="ProtNLM"/>
    </source>
</evidence>
<feature type="transmembrane region" description="Helical" evidence="2">
    <location>
        <begin position="12"/>
        <end position="40"/>
    </location>
</feature>
<reference evidence="4" key="1">
    <citation type="submission" date="2016-03" db="EMBL/GenBank/DDBJ databases">
        <title>Complete genome sequence of the type strain Actinoalloteichus hymeniacidonis DSM 45092.</title>
        <authorList>
            <person name="Schaffert L."/>
            <person name="Albersmeier A."/>
            <person name="Winkler A."/>
            <person name="Kalinowski J."/>
            <person name="Zotchev S."/>
            <person name="Ruckert C."/>
        </authorList>
    </citation>
    <scope>NUCLEOTIDE SEQUENCE [LARGE SCALE GENOMIC DNA]</scope>
    <source>
        <strain evidence="4">HPA177(T) (DSM 45092(T))</strain>
    </source>
</reference>
<evidence type="ECO:0000256" key="2">
    <source>
        <dbReference type="SAM" id="Phobius"/>
    </source>
</evidence>
<organism evidence="3 4">
    <name type="scientific">Actinoalloteichus hymeniacidonis</name>
    <dbReference type="NCBI Taxonomy" id="340345"/>
    <lineage>
        <taxon>Bacteria</taxon>
        <taxon>Bacillati</taxon>
        <taxon>Actinomycetota</taxon>
        <taxon>Actinomycetes</taxon>
        <taxon>Pseudonocardiales</taxon>
        <taxon>Pseudonocardiaceae</taxon>
        <taxon>Actinoalloteichus</taxon>
    </lineage>
</organism>
<dbReference type="Proteomes" id="UP000095210">
    <property type="component" value="Chromosome"/>
</dbReference>
<evidence type="ECO:0000313" key="4">
    <source>
        <dbReference type="Proteomes" id="UP000095210"/>
    </source>
</evidence>